<dbReference type="AlphaFoldDB" id="A0A9W6FTQ7"/>
<comment type="caution">
    <text evidence="12">The sequence shown here is derived from an EMBL/GenBank/DDBJ whole genome shotgun (WGS) entry which is preliminary data.</text>
</comment>
<name>A0A9W6FTQ7_9BACT</name>
<evidence type="ECO:0000256" key="4">
    <source>
        <dbReference type="ARBA" id="ARBA00022448"/>
    </source>
</evidence>
<keyword evidence="8 11" id="KW-1133">Transmembrane helix</keyword>
<keyword evidence="7" id="KW-0653">Protein transport</keyword>
<evidence type="ECO:0000256" key="8">
    <source>
        <dbReference type="ARBA" id="ARBA00022989"/>
    </source>
</evidence>
<protein>
    <recommendedName>
        <fullName evidence="3">Sec translocon accessory complex subunit YajC</fullName>
    </recommendedName>
</protein>
<reference evidence="12" key="1">
    <citation type="submission" date="2022-12" db="EMBL/GenBank/DDBJ databases">
        <title>Reference genome sequencing for broad-spectrum identification of bacterial and archaeal isolates by mass spectrometry.</title>
        <authorList>
            <person name="Sekiguchi Y."/>
            <person name="Tourlousse D.M."/>
        </authorList>
    </citation>
    <scope>NUCLEOTIDE SEQUENCE</scope>
    <source>
        <strain evidence="12">ASRB1</strain>
    </source>
</reference>
<sequence length="113" mass="11963">MEWASIAYAMGVGGQGGAGGQAGGGLAAFAPLLLMVVIFYFLLIRPQQKKQKEHRNMLSNLQKGDRVLTQGGLQGTITGMTDTVVTLEIADKVRVKVQRGYIAAVLGKGETAE</sequence>
<evidence type="ECO:0000256" key="9">
    <source>
        <dbReference type="ARBA" id="ARBA00023010"/>
    </source>
</evidence>
<evidence type="ECO:0000256" key="11">
    <source>
        <dbReference type="SAM" id="Phobius"/>
    </source>
</evidence>
<gene>
    <name evidence="12" type="primary">yajC</name>
    <name evidence="12" type="ORF">DAMNIGENAA_13240</name>
</gene>
<keyword evidence="10 11" id="KW-0472">Membrane</keyword>
<dbReference type="Proteomes" id="UP001144372">
    <property type="component" value="Unassembled WGS sequence"/>
</dbReference>
<comment type="similarity">
    <text evidence="2">Belongs to the YajC family.</text>
</comment>
<keyword evidence="5" id="KW-1003">Cell membrane</keyword>
<dbReference type="PRINTS" id="PR01853">
    <property type="entry name" value="YAJCTRNLCASE"/>
</dbReference>
<keyword evidence="6 11" id="KW-0812">Transmembrane</keyword>
<feature type="transmembrane region" description="Helical" evidence="11">
    <location>
        <begin position="20"/>
        <end position="43"/>
    </location>
</feature>
<keyword evidence="9" id="KW-0811">Translocation</keyword>
<proteinExistence type="inferred from homology"/>
<dbReference type="RefSeq" id="WP_281793153.1">
    <property type="nucleotide sequence ID" value="NZ_BSDR01000001.1"/>
</dbReference>
<dbReference type="Pfam" id="PF02699">
    <property type="entry name" value="YajC"/>
    <property type="match status" value="1"/>
</dbReference>
<evidence type="ECO:0000256" key="7">
    <source>
        <dbReference type="ARBA" id="ARBA00022927"/>
    </source>
</evidence>
<dbReference type="PANTHER" id="PTHR33909:SF1">
    <property type="entry name" value="SEC TRANSLOCON ACCESSORY COMPLEX SUBUNIT YAJC"/>
    <property type="match status" value="1"/>
</dbReference>
<evidence type="ECO:0000256" key="6">
    <source>
        <dbReference type="ARBA" id="ARBA00022692"/>
    </source>
</evidence>
<dbReference type="SMART" id="SM01323">
    <property type="entry name" value="YajC"/>
    <property type="match status" value="1"/>
</dbReference>
<comment type="subcellular location">
    <subcellularLocation>
        <location evidence="1">Cell membrane</location>
        <topology evidence="1">Single-pass membrane protein</topology>
    </subcellularLocation>
</comment>
<evidence type="ECO:0000256" key="3">
    <source>
        <dbReference type="ARBA" id="ARBA00014962"/>
    </source>
</evidence>
<dbReference type="GO" id="GO:0015031">
    <property type="term" value="P:protein transport"/>
    <property type="evidence" value="ECO:0007669"/>
    <property type="project" value="UniProtKB-KW"/>
</dbReference>
<evidence type="ECO:0000256" key="1">
    <source>
        <dbReference type="ARBA" id="ARBA00004162"/>
    </source>
</evidence>
<dbReference type="InterPro" id="IPR003849">
    <property type="entry name" value="Preprotein_translocase_YajC"/>
</dbReference>
<dbReference type="GO" id="GO:0005886">
    <property type="term" value="C:plasma membrane"/>
    <property type="evidence" value="ECO:0007669"/>
    <property type="project" value="UniProtKB-SubCell"/>
</dbReference>
<keyword evidence="4" id="KW-0813">Transport</keyword>
<evidence type="ECO:0000256" key="10">
    <source>
        <dbReference type="ARBA" id="ARBA00023136"/>
    </source>
</evidence>
<keyword evidence="13" id="KW-1185">Reference proteome</keyword>
<evidence type="ECO:0000313" key="13">
    <source>
        <dbReference type="Proteomes" id="UP001144372"/>
    </source>
</evidence>
<evidence type="ECO:0000256" key="5">
    <source>
        <dbReference type="ARBA" id="ARBA00022475"/>
    </source>
</evidence>
<accession>A0A9W6FTQ7</accession>
<dbReference type="NCBIfam" id="TIGR00739">
    <property type="entry name" value="yajC"/>
    <property type="match status" value="1"/>
</dbReference>
<organism evidence="12 13">
    <name type="scientific">Desulforhabdus amnigena</name>
    <dbReference type="NCBI Taxonomy" id="40218"/>
    <lineage>
        <taxon>Bacteria</taxon>
        <taxon>Pseudomonadati</taxon>
        <taxon>Thermodesulfobacteriota</taxon>
        <taxon>Syntrophobacteria</taxon>
        <taxon>Syntrophobacterales</taxon>
        <taxon>Syntrophobacteraceae</taxon>
        <taxon>Desulforhabdus</taxon>
    </lineage>
</organism>
<evidence type="ECO:0000256" key="2">
    <source>
        <dbReference type="ARBA" id="ARBA00006742"/>
    </source>
</evidence>
<dbReference type="PANTHER" id="PTHR33909">
    <property type="entry name" value="SEC TRANSLOCON ACCESSORY COMPLEX SUBUNIT YAJC"/>
    <property type="match status" value="1"/>
</dbReference>
<dbReference type="EMBL" id="BSDR01000001">
    <property type="protein sequence ID" value="GLI33891.1"/>
    <property type="molecule type" value="Genomic_DNA"/>
</dbReference>
<evidence type="ECO:0000313" key="12">
    <source>
        <dbReference type="EMBL" id="GLI33891.1"/>
    </source>
</evidence>